<evidence type="ECO:0008006" key="3">
    <source>
        <dbReference type="Google" id="ProtNLM"/>
    </source>
</evidence>
<protein>
    <recommendedName>
        <fullName evidence="3">CRISPR type III-B/RAMP module-associated protein Cmr5</fullName>
    </recommendedName>
</protein>
<dbReference type="EMBL" id="QGMZ01000007">
    <property type="protein sequence ID" value="PWR75773.1"/>
    <property type="molecule type" value="Genomic_DNA"/>
</dbReference>
<dbReference type="OrthoDB" id="106747at2157"/>
<gene>
    <name evidence="1" type="ORF">DLD82_02755</name>
</gene>
<keyword evidence="2" id="KW-1185">Reference proteome</keyword>
<comment type="caution">
    <text evidence="1">The sequence shown here is derived from an EMBL/GenBank/DDBJ whole genome shotgun (WGS) entry which is preliminary data.</text>
</comment>
<accession>A0A2V2NKA4</accession>
<dbReference type="AlphaFoldDB" id="A0A2V2NKA4"/>
<name>A0A2V2NKA4_9EURY</name>
<dbReference type="RefSeq" id="WP_109939587.1">
    <property type="nucleotide sequence ID" value="NZ_CP176366.1"/>
</dbReference>
<dbReference type="Proteomes" id="UP000245934">
    <property type="component" value="Unassembled WGS sequence"/>
</dbReference>
<evidence type="ECO:0000313" key="1">
    <source>
        <dbReference type="EMBL" id="PWR75773.1"/>
    </source>
</evidence>
<evidence type="ECO:0000313" key="2">
    <source>
        <dbReference type="Proteomes" id="UP000245934"/>
    </source>
</evidence>
<sequence>MDKKGAVSAYQYGERAKSELIIASQLVTVLSGLKDAERTGGKKIVLQCLESVRIELQFALRATNNQEFQKSIDNLNQAISLVESNDYDQAMKSIGAAVSNSTTVAMIAWQELEKHEFI</sequence>
<proteinExistence type="predicted"/>
<reference evidence="1 2" key="1">
    <citation type="submission" date="2018-05" db="EMBL/GenBank/DDBJ databases">
        <title>Draft genome of Methanospirillum stamsii Pt1.</title>
        <authorList>
            <person name="Dueholm M.S."/>
            <person name="Nielsen P.H."/>
            <person name="Bakmann L.F."/>
            <person name="Otzen D.E."/>
        </authorList>
    </citation>
    <scope>NUCLEOTIDE SEQUENCE [LARGE SCALE GENOMIC DNA]</scope>
    <source>
        <strain evidence="1 2">Pt1</strain>
    </source>
</reference>
<dbReference type="GeneID" id="97609905"/>
<organism evidence="1 2">
    <name type="scientific">Methanospirillum stamsii</name>
    <dbReference type="NCBI Taxonomy" id="1277351"/>
    <lineage>
        <taxon>Archaea</taxon>
        <taxon>Methanobacteriati</taxon>
        <taxon>Methanobacteriota</taxon>
        <taxon>Stenosarchaea group</taxon>
        <taxon>Methanomicrobia</taxon>
        <taxon>Methanomicrobiales</taxon>
        <taxon>Methanospirillaceae</taxon>
        <taxon>Methanospirillum</taxon>
    </lineage>
</organism>